<sequence length="318" mass="35635">MSDTRDPAASSASSDASSNATADSSPADGQTRTGKTRKRQLRALPELRAEHFQHPSDVAATRALQSVPGIDTLVTKVMEYGLERFYYLENLANNVRVTEKMFGRLYRSLGWGCKILGVEQPEMYVSLDPEPNAYTYGHTKPFIVLSSGLIDMLDDEERFFVIGHELGHIKAQHVLYTVIARNIAHVTKILGSVTLGVGALLGKGLELALFEWRRKAELTADRAALLCVQDIEPGIRVFMKLAGGASRLYHEMDRDAFFDQIREYEDADYSELNKVYKLFLTAFRSHPFAIQRAHELDAWFRDGYEDVIALGSRRPSSG</sequence>
<dbReference type="PANTHER" id="PTHR43221:SF3">
    <property type="entry name" value="SLL1280 PROTEIN"/>
    <property type="match status" value="1"/>
</dbReference>
<name>D0LJV2_HALO1</name>
<dbReference type="HOGENOM" id="CLU_052979_1_1_7"/>
<keyword evidence="3" id="KW-0812">Transmembrane</keyword>
<evidence type="ECO:0000256" key="1">
    <source>
        <dbReference type="ARBA" id="ARBA00022475"/>
    </source>
</evidence>
<dbReference type="InterPro" id="IPR001915">
    <property type="entry name" value="Peptidase_M48"/>
</dbReference>
<organism evidence="13 14">
    <name type="scientific">Haliangium ochraceum (strain DSM 14365 / JCM 11303 / SMP-2)</name>
    <dbReference type="NCBI Taxonomy" id="502025"/>
    <lineage>
        <taxon>Bacteria</taxon>
        <taxon>Pseudomonadati</taxon>
        <taxon>Myxococcota</taxon>
        <taxon>Polyangia</taxon>
        <taxon>Haliangiales</taxon>
        <taxon>Kofleriaceae</taxon>
        <taxon>Haliangium</taxon>
    </lineage>
</organism>
<keyword evidence="1" id="KW-1003">Cell membrane</keyword>
<dbReference type="AlphaFoldDB" id="D0LJV2"/>
<evidence type="ECO:0000256" key="2">
    <source>
        <dbReference type="ARBA" id="ARBA00022670"/>
    </source>
</evidence>
<keyword evidence="7" id="KW-1133">Transmembrane helix</keyword>
<reference evidence="13 14" key="1">
    <citation type="journal article" date="2010" name="Stand. Genomic Sci.">
        <title>Complete genome sequence of Haliangium ochraceum type strain (SMP-2).</title>
        <authorList>
            <consortium name="US DOE Joint Genome Institute (JGI-PGF)"/>
            <person name="Ivanova N."/>
            <person name="Daum C."/>
            <person name="Lang E."/>
            <person name="Abt B."/>
            <person name="Kopitz M."/>
            <person name="Saunders E."/>
            <person name="Lapidus A."/>
            <person name="Lucas S."/>
            <person name="Glavina Del Rio T."/>
            <person name="Nolan M."/>
            <person name="Tice H."/>
            <person name="Copeland A."/>
            <person name="Cheng J.F."/>
            <person name="Chen F."/>
            <person name="Bruce D."/>
            <person name="Goodwin L."/>
            <person name="Pitluck S."/>
            <person name="Mavromatis K."/>
            <person name="Pati A."/>
            <person name="Mikhailova N."/>
            <person name="Chen A."/>
            <person name="Palaniappan K."/>
            <person name="Land M."/>
            <person name="Hauser L."/>
            <person name="Chang Y.J."/>
            <person name="Jeffries C.D."/>
            <person name="Detter J.C."/>
            <person name="Brettin T."/>
            <person name="Rohde M."/>
            <person name="Goker M."/>
            <person name="Bristow J."/>
            <person name="Markowitz V."/>
            <person name="Eisen J.A."/>
            <person name="Hugenholtz P."/>
            <person name="Kyrpides N.C."/>
            <person name="Klenk H.P."/>
        </authorList>
    </citation>
    <scope>NUCLEOTIDE SEQUENCE [LARGE SCALE GENOMIC DNA]</scope>
    <source>
        <strain evidence="14">DSM 14365 / CIP 107738 / JCM 11303 / AJ 13395 / SMP-2</strain>
    </source>
</reference>
<keyword evidence="2 10" id="KW-0645">Protease</keyword>
<dbReference type="Pfam" id="PF01435">
    <property type="entry name" value="Peptidase_M48"/>
    <property type="match status" value="1"/>
</dbReference>
<evidence type="ECO:0000313" key="14">
    <source>
        <dbReference type="Proteomes" id="UP000001880"/>
    </source>
</evidence>
<dbReference type="GO" id="GO:0004222">
    <property type="term" value="F:metalloendopeptidase activity"/>
    <property type="evidence" value="ECO:0007669"/>
    <property type="project" value="InterPro"/>
</dbReference>
<feature type="domain" description="Peptidase M48" evidence="12">
    <location>
        <begin position="120"/>
        <end position="299"/>
    </location>
</feature>
<evidence type="ECO:0000256" key="7">
    <source>
        <dbReference type="ARBA" id="ARBA00022989"/>
    </source>
</evidence>
<evidence type="ECO:0000256" key="10">
    <source>
        <dbReference type="RuleBase" id="RU003983"/>
    </source>
</evidence>
<evidence type="ECO:0000313" key="13">
    <source>
        <dbReference type="EMBL" id="ACY18459.1"/>
    </source>
</evidence>
<evidence type="ECO:0000256" key="5">
    <source>
        <dbReference type="ARBA" id="ARBA00022801"/>
    </source>
</evidence>
<protein>
    <submittedName>
        <fullName evidence="13">Peptidase M48 Ste24p</fullName>
    </submittedName>
</protein>
<evidence type="ECO:0000256" key="8">
    <source>
        <dbReference type="ARBA" id="ARBA00023049"/>
    </source>
</evidence>
<evidence type="ECO:0000256" key="9">
    <source>
        <dbReference type="ARBA" id="ARBA00023136"/>
    </source>
</evidence>
<feature type="region of interest" description="Disordered" evidence="11">
    <location>
        <begin position="1"/>
        <end position="38"/>
    </location>
</feature>
<proteinExistence type="inferred from homology"/>
<dbReference type="OrthoDB" id="9810445at2"/>
<dbReference type="RefSeq" id="WP_012831051.1">
    <property type="nucleotide sequence ID" value="NC_013440.1"/>
</dbReference>
<comment type="cofactor">
    <cofactor evidence="10">
        <name>Zn(2+)</name>
        <dbReference type="ChEBI" id="CHEBI:29105"/>
    </cofactor>
    <text evidence="10">Binds 1 zinc ion per subunit.</text>
</comment>
<evidence type="ECO:0000259" key="12">
    <source>
        <dbReference type="Pfam" id="PF01435"/>
    </source>
</evidence>
<dbReference type="InterPro" id="IPR050083">
    <property type="entry name" value="HtpX_protease"/>
</dbReference>
<dbReference type="GO" id="GO:0006508">
    <property type="term" value="P:proteolysis"/>
    <property type="evidence" value="ECO:0007669"/>
    <property type="project" value="UniProtKB-KW"/>
</dbReference>
<keyword evidence="9" id="KW-0472">Membrane</keyword>
<dbReference type="PANTHER" id="PTHR43221">
    <property type="entry name" value="PROTEASE HTPX"/>
    <property type="match status" value="1"/>
</dbReference>
<evidence type="ECO:0000256" key="3">
    <source>
        <dbReference type="ARBA" id="ARBA00022692"/>
    </source>
</evidence>
<keyword evidence="14" id="KW-1185">Reference proteome</keyword>
<comment type="similarity">
    <text evidence="10">Belongs to the peptidase M48 family.</text>
</comment>
<dbReference type="Proteomes" id="UP000001880">
    <property type="component" value="Chromosome"/>
</dbReference>
<evidence type="ECO:0000256" key="11">
    <source>
        <dbReference type="SAM" id="MobiDB-lite"/>
    </source>
</evidence>
<keyword evidence="5 10" id="KW-0378">Hydrolase</keyword>
<feature type="compositionally biased region" description="Low complexity" evidence="11">
    <location>
        <begin position="7"/>
        <end position="28"/>
    </location>
</feature>
<evidence type="ECO:0000256" key="6">
    <source>
        <dbReference type="ARBA" id="ARBA00022833"/>
    </source>
</evidence>
<dbReference type="CDD" id="cd07325">
    <property type="entry name" value="M48_Ste24p_like"/>
    <property type="match status" value="1"/>
</dbReference>
<keyword evidence="8 10" id="KW-0482">Metalloprotease</keyword>
<keyword evidence="6 10" id="KW-0862">Zinc</keyword>
<gene>
    <name evidence="13" type="ordered locus">Hoch_5984</name>
</gene>
<evidence type="ECO:0000256" key="4">
    <source>
        <dbReference type="ARBA" id="ARBA00022723"/>
    </source>
</evidence>
<dbReference type="eggNOG" id="COG0501">
    <property type="taxonomic scope" value="Bacteria"/>
</dbReference>
<dbReference type="KEGG" id="hoh:Hoch_5984"/>
<keyword evidence="4" id="KW-0479">Metal-binding</keyword>
<dbReference type="STRING" id="502025.Hoch_5984"/>
<dbReference type="EMBL" id="CP001804">
    <property type="protein sequence ID" value="ACY18459.1"/>
    <property type="molecule type" value="Genomic_DNA"/>
</dbReference>
<dbReference type="Gene3D" id="3.30.2010.10">
    <property type="entry name" value="Metalloproteases ('zincins'), catalytic domain"/>
    <property type="match status" value="1"/>
</dbReference>
<accession>D0LJV2</accession>
<dbReference type="GO" id="GO:0046872">
    <property type="term" value="F:metal ion binding"/>
    <property type="evidence" value="ECO:0007669"/>
    <property type="project" value="UniProtKB-KW"/>
</dbReference>